<sequence>MSSILEVRNLKARSREGMDLSPAVDFELQEGEVLFLRGENGSGKSTLLKTVLGLHKYYEGSFHLRISKQEMQYLPQLGNLNFHLPLTLQDMVPPTAQNLALLRGLDLNKKWNTASGGERQKVLLAAVLAKNPKLLVLDEPFNHVDKDSVQVLEDALAQFLKTNPQSSLILVSHRALVQNWASVKFLEIR</sequence>
<evidence type="ECO:0000313" key="6">
    <source>
        <dbReference type="EMBL" id="KYG70403.1"/>
    </source>
</evidence>
<dbReference type="InterPro" id="IPR003593">
    <property type="entry name" value="AAA+_ATPase"/>
</dbReference>
<evidence type="ECO:0000256" key="3">
    <source>
        <dbReference type="ARBA" id="ARBA00022741"/>
    </source>
</evidence>
<comment type="caution">
    <text evidence="6">The sequence shown here is derived from an EMBL/GenBank/DDBJ whole genome shotgun (WGS) entry which is preliminary data.</text>
</comment>
<name>A0A150WVB7_BDEBC</name>
<dbReference type="EMBL" id="LUKF01000001">
    <property type="protein sequence ID" value="KYG70403.1"/>
    <property type="molecule type" value="Genomic_DNA"/>
</dbReference>
<dbReference type="OrthoDB" id="5292347at2"/>
<dbReference type="Pfam" id="PF00005">
    <property type="entry name" value="ABC_tran"/>
    <property type="match status" value="1"/>
</dbReference>
<keyword evidence="3" id="KW-0547">Nucleotide-binding</keyword>
<dbReference type="Gene3D" id="3.40.50.300">
    <property type="entry name" value="P-loop containing nucleotide triphosphate hydrolases"/>
    <property type="match status" value="1"/>
</dbReference>
<evidence type="ECO:0000313" key="7">
    <source>
        <dbReference type="Proteomes" id="UP000075391"/>
    </source>
</evidence>
<dbReference type="GO" id="GO:0005524">
    <property type="term" value="F:ATP binding"/>
    <property type="evidence" value="ECO:0007669"/>
    <property type="project" value="UniProtKB-KW"/>
</dbReference>
<dbReference type="PANTHER" id="PTHR42734">
    <property type="entry name" value="METAL TRANSPORT SYSTEM ATP-BINDING PROTEIN TM_0124-RELATED"/>
    <property type="match status" value="1"/>
</dbReference>
<protein>
    <submittedName>
        <fullName evidence="6">ABC transporter ATP-binding protein</fullName>
    </submittedName>
</protein>
<dbReference type="InterPro" id="IPR027417">
    <property type="entry name" value="P-loop_NTPase"/>
</dbReference>
<dbReference type="SUPFAM" id="SSF52540">
    <property type="entry name" value="P-loop containing nucleoside triphosphate hydrolases"/>
    <property type="match status" value="1"/>
</dbReference>
<feature type="domain" description="ABC transporter" evidence="5">
    <location>
        <begin position="5"/>
        <end position="189"/>
    </location>
</feature>
<accession>A0A150WVB7</accession>
<keyword evidence="2" id="KW-0813">Transport</keyword>
<dbReference type="InterPro" id="IPR003439">
    <property type="entry name" value="ABC_transporter-like_ATP-bd"/>
</dbReference>
<organism evidence="6 7">
    <name type="scientific">Bdellovibrio bacteriovorus</name>
    <dbReference type="NCBI Taxonomy" id="959"/>
    <lineage>
        <taxon>Bacteria</taxon>
        <taxon>Pseudomonadati</taxon>
        <taxon>Bdellovibrionota</taxon>
        <taxon>Bdellovibrionia</taxon>
        <taxon>Bdellovibrionales</taxon>
        <taxon>Pseudobdellovibrionaceae</taxon>
        <taxon>Bdellovibrio</taxon>
    </lineage>
</organism>
<gene>
    <name evidence="6" type="ORF">AZI85_00140</name>
</gene>
<evidence type="ECO:0000259" key="5">
    <source>
        <dbReference type="PROSITE" id="PS50893"/>
    </source>
</evidence>
<dbReference type="GO" id="GO:0016887">
    <property type="term" value="F:ATP hydrolysis activity"/>
    <property type="evidence" value="ECO:0007669"/>
    <property type="project" value="InterPro"/>
</dbReference>
<comment type="similarity">
    <text evidence="1">Belongs to the ABC transporter superfamily.</text>
</comment>
<evidence type="ECO:0000256" key="2">
    <source>
        <dbReference type="ARBA" id="ARBA00022448"/>
    </source>
</evidence>
<dbReference type="RefSeq" id="WP_063242195.1">
    <property type="nucleotide sequence ID" value="NZ_LUKF01000001.1"/>
</dbReference>
<dbReference type="PANTHER" id="PTHR42734:SF17">
    <property type="entry name" value="METAL TRANSPORT SYSTEM ATP-BINDING PROTEIN TM_0124-RELATED"/>
    <property type="match status" value="1"/>
</dbReference>
<evidence type="ECO:0000256" key="4">
    <source>
        <dbReference type="ARBA" id="ARBA00022840"/>
    </source>
</evidence>
<proteinExistence type="inferred from homology"/>
<dbReference type="SMART" id="SM00382">
    <property type="entry name" value="AAA"/>
    <property type="match status" value="1"/>
</dbReference>
<dbReference type="PROSITE" id="PS50893">
    <property type="entry name" value="ABC_TRANSPORTER_2"/>
    <property type="match status" value="1"/>
</dbReference>
<dbReference type="AlphaFoldDB" id="A0A150WVB7"/>
<dbReference type="InterPro" id="IPR050153">
    <property type="entry name" value="Metal_Ion_Import_ABC"/>
</dbReference>
<reference evidence="6 7" key="1">
    <citation type="submission" date="2016-03" db="EMBL/GenBank/DDBJ databases">
        <authorList>
            <person name="Ploux O."/>
        </authorList>
    </citation>
    <scope>NUCLEOTIDE SEQUENCE [LARGE SCALE GENOMIC DNA]</scope>
    <source>
        <strain evidence="6 7">BER2</strain>
    </source>
</reference>
<evidence type="ECO:0000256" key="1">
    <source>
        <dbReference type="ARBA" id="ARBA00005417"/>
    </source>
</evidence>
<dbReference type="Proteomes" id="UP000075391">
    <property type="component" value="Unassembled WGS sequence"/>
</dbReference>
<keyword evidence="4 6" id="KW-0067">ATP-binding</keyword>